<comment type="caution">
    <text evidence="1">The sequence shown here is derived from an EMBL/GenBank/DDBJ whole genome shotgun (WGS) entry which is preliminary data.</text>
</comment>
<evidence type="ECO:0000313" key="2">
    <source>
        <dbReference type="Proteomes" id="UP000323225"/>
    </source>
</evidence>
<dbReference type="AlphaFoldDB" id="A0A5Q6PD39"/>
<evidence type="ECO:0000313" key="1">
    <source>
        <dbReference type="EMBL" id="KAA1252610.1"/>
    </source>
</evidence>
<accession>A0A5Q6PD39</accession>
<protein>
    <submittedName>
        <fullName evidence="1">Uncharacterized protein</fullName>
    </submittedName>
</protein>
<gene>
    <name evidence="1" type="ORF">F0M16_21950</name>
</gene>
<reference evidence="1 2" key="1">
    <citation type="submission" date="2019-09" db="EMBL/GenBank/DDBJ databases">
        <authorList>
            <person name="Kritzky A."/>
            <person name="Schelkanova E.Y."/>
            <person name="Alkhova Z.V."/>
            <person name="Smirnova N.I."/>
        </authorList>
    </citation>
    <scope>NUCLEOTIDE SEQUENCE [LARGE SCALE GENOMIC DNA]</scope>
    <source>
        <strain evidence="1 2">M1526</strain>
    </source>
</reference>
<name>A0A5Q6PD39_VIBCL</name>
<organism evidence="1 2">
    <name type="scientific">Vibrio cholerae</name>
    <dbReference type="NCBI Taxonomy" id="666"/>
    <lineage>
        <taxon>Bacteria</taxon>
        <taxon>Pseudomonadati</taxon>
        <taxon>Pseudomonadota</taxon>
        <taxon>Gammaproteobacteria</taxon>
        <taxon>Vibrionales</taxon>
        <taxon>Vibrionaceae</taxon>
        <taxon>Vibrio</taxon>
    </lineage>
</organism>
<dbReference type="Proteomes" id="UP000323225">
    <property type="component" value="Unassembled WGS sequence"/>
</dbReference>
<dbReference type="EMBL" id="VUAA01000051">
    <property type="protein sequence ID" value="KAA1252610.1"/>
    <property type="molecule type" value="Genomic_DNA"/>
</dbReference>
<proteinExistence type="predicted"/>
<sequence length="281" mass="32632">MTPKLELVIRKIHKNMIITGVMVTDSFKAGDFMGFKLIGNKLDENTIVVFIDKQEIEIRDPYNQQFKDSSLTELPMNDIWQKFKSPEPNEFGGVAIGRDNLLFADESPEQVSRTAIISVIDLNELTFDFEHHCAFRSVKVEEVEDMYVFFLKKDTSDDTLEILGTLMGDSLNSFYSKPFWTRDNGEKYRLKTVNHREIDALYKLQISDLAQFGELTKETEEAVTAKSRWLKLNKDESYRAFLSDMMKRCSFYLDAFDRILTPEESKQIDEHAKAILEEMRG</sequence>